<dbReference type="InterPro" id="IPR039426">
    <property type="entry name" value="TonB-dep_rcpt-like"/>
</dbReference>
<dbReference type="SUPFAM" id="SSF56935">
    <property type="entry name" value="Porins"/>
    <property type="match status" value="1"/>
</dbReference>
<evidence type="ECO:0000256" key="4">
    <source>
        <dbReference type="ARBA" id="ARBA00022496"/>
    </source>
</evidence>
<accession>A0ABY9TR69</accession>
<keyword evidence="8 12" id="KW-0798">TonB box</keyword>
<evidence type="ECO:0000313" key="16">
    <source>
        <dbReference type="EMBL" id="WNC70249.1"/>
    </source>
</evidence>
<dbReference type="InterPro" id="IPR036942">
    <property type="entry name" value="Beta-barrel_TonB_sf"/>
</dbReference>
<dbReference type="PANTHER" id="PTHR32552">
    <property type="entry name" value="FERRICHROME IRON RECEPTOR-RELATED"/>
    <property type="match status" value="1"/>
</dbReference>
<reference evidence="17" key="1">
    <citation type="submission" date="2023-09" db="EMBL/GenBank/DDBJ databases">
        <authorList>
            <person name="Li S."/>
            <person name="Li X."/>
            <person name="Zhang C."/>
            <person name="Zhao Z."/>
        </authorList>
    </citation>
    <scope>NUCLEOTIDE SEQUENCE [LARGE SCALE GENOMIC DNA]</scope>
    <source>
        <strain evidence="17">SQ345</strain>
    </source>
</reference>
<evidence type="ECO:0000256" key="12">
    <source>
        <dbReference type="RuleBase" id="RU003357"/>
    </source>
</evidence>
<dbReference type="EMBL" id="CP134146">
    <property type="protein sequence ID" value="WNC70249.1"/>
    <property type="molecule type" value="Genomic_DNA"/>
</dbReference>
<keyword evidence="9 11" id="KW-0472">Membrane</keyword>
<dbReference type="Proteomes" id="UP001248581">
    <property type="component" value="Chromosome"/>
</dbReference>
<dbReference type="RefSeq" id="WP_348389390.1">
    <property type="nucleotide sequence ID" value="NZ_CP134146.1"/>
</dbReference>
<evidence type="ECO:0000313" key="17">
    <source>
        <dbReference type="Proteomes" id="UP001248581"/>
    </source>
</evidence>
<proteinExistence type="inferred from homology"/>
<protein>
    <submittedName>
        <fullName evidence="16">TonB-dependent receptor</fullName>
    </submittedName>
</protein>
<keyword evidence="6" id="KW-0408">Iron</keyword>
<name>A0ABY9TR69_9GAMM</name>
<keyword evidence="2 11" id="KW-0813">Transport</keyword>
<evidence type="ECO:0000259" key="15">
    <source>
        <dbReference type="Pfam" id="PF07715"/>
    </source>
</evidence>
<keyword evidence="17" id="KW-1185">Reference proteome</keyword>
<dbReference type="Gene3D" id="2.40.170.20">
    <property type="entry name" value="TonB-dependent receptor, beta-barrel domain"/>
    <property type="match status" value="1"/>
</dbReference>
<keyword evidence="13" id="KW-0732">Signal</keyword>
<feature type="domain" description="TonB-dependent receptor plug" evidence="15">
    <location>
        <begin position="50"/>
        <end position="159"/>
    </location>
</feature>
<dbReference type="PANTHER" id="PTHR32552:SF81">
    <property type="entry name" value="TONB-DEPENDENT OUTER MEMBRANE RECEPTOR"/>
    <property type="match status" value="1"/>
</dbReference>
<evidence type="ECO:0000256" key="11">
    <source>
        <dbReference type="PROSITE-ProRule" id="PRU01360"/>
    </source>
</evidence>
<keyword evidence="10 11" id="KW-0998">Cell outer membrane</keyword>
<evidence type="ECO:0000256" key="7">
    <source>
        <dbReference type="ARBA" id="ARBA00023065"/>
    </source>
</evidence>
<dbReference type="InterPro" id="IPR000531">
    <property type="entry name" value="Beta-barrel_TonB"/>
</dbReference>
<evidence type="ECO:0000256" key="6">
    <source>
        <dbReference type="ARBA" id="ARBA00023004"/>
    </source>
</evidence>
<evidence type="ECO:0000256" key="5">
    <source>
        <dbReference type="ARBA" id="ARBA00022692"/>
    </source>
</evidence>
<dbReference type="Pfam" id="PF07715">
    <property type="entry name" value="Plug"/>
    <property type="match status" value="1"/>
</dbReference>
<keyword evidence="16" id="KW-0675">Receptor</keyword>
<feature type="chain" id="PRO_5047156232" evidence="13">
    <location>
        <begin position="22"/>
        <end position="789"/>
    </location>
</feature>
<comment type="subcellular location">
    <subcellularLocation>
        <location evidence="1 11">Cell outer membrane</location>
        <topology evidence="1 11">Multi-pass membrane protein</topology>
    </subcellularLocation>
</comment>
<evidence type="ECO:0000256" key="10">
    <source>
        <dbReference type="ARBA" id="ARBA00023237"/>
    </source>
</evidence>
<organism evidence="16 17">
    <name type="scientific">Thalassotalea nanhaiensis</name>
    <dbReference type="NCBI Taxonomy" id="3065648"/>
    <lineage>
        <taxon>Bacteria</taxon>
        <taxon>Pseudomonadati</taxon>
        <taxon>Pseudomonadota</taxon>
        <taxon>Gammaproteobacteria</taxon>
        <taxon>Alteromonadales</taxon>
        <taxon>Colwelliaceae</taxon>
        <taxon>Thalassotalea</taxon>
    </lineage>
</organism>
<evidence type="ECO:0000256" key="2">
    <source>
        <dbReference type="ARBA" id="ARBA00022448"/>
    </source>
</evidence>
<dbReference type="Pfam" id="PF00593">
    <property type="entry name" value="TonB_dep_Rec_b-barrel"/>
    <property type="match status" value="1"/>
</dbReference>
<sequence length="789" mass="86086">MKKTLTAVSIALALNSIGVYAAVSIESTATPNTRSIEVIEVKAQKRTQNVQEVGIAVSAFSGDDLRSMGITQSNEIAAQVPNVTIGNNGGSDGLPLFFIRGVGLTDFSNANSGPIAIYSNDVYLKAPRSQNFALFDIESVEVLKGPQGTLFGRNTSGGAILFNSVKPTDDFEGNINIDAGSFGTYAVEGGIGGALTENLNARLAARYSESEGHQDNLFTGDTQAQPKKWAARTTFIYEVSADLNITATLEAGSKDGANTAGKFRGIIDPATGGLCSPKHSQTYTCMNALGEFPVSDDPLEVENNLVMDHTEDYSSATLRLDWDLTDNISFVSISNYMELEAFQADDTDGGSTQILELFLDEESDQVTQELQLLGQYDDSSWVLGMYYLKDSAKANHDYAILQEFAPIFNSIPTDTLVDYVQGALGGLYGLAGSTGVFNEIYDQEVESVSIFGQYETKLSEKWNLTIGARYTDEKTTMLLDTVLDANLLPFDVNGDGSADMFLRGAIPVVHLDDEVSDSNLSGKVGLNYQIDENVMLYSSVSTAFKAPGFNTSAVFSNNEAKSFDSEEVTAYEFGVKSDLLDNQLRVNASIFSYDYENMQVYTSRVTQSGVPARFIDNAAEGEYQGAELEVITMLTEDLKFQFGFGYIDAELKDFLSETSVDPVTGVPVVEDLSGATTAFTPEYTANVMLNYYWEMQVGLVDFQVDYSWQDEVYHNTDNTPYKMTDAYGLLNARVMWTNEETDLSLSVWAKNITDEEYVSYTSGLESLGILNDSIGLPRTVGVSLSYQFN</sequence>
<comment type="similarity">
    <text evidence="11 12">Belongs to the TonB-dependent receptor family.</text>
</comment>
<evidence type="ECO:0000256" key="9">
    <source>
        <dbReference type="ARBA" id="ARBA00023136"/>
    </source>
</evidence>
<gene>
    <name evidence="16" type="ORF">RI845_08935</name>
</gene>
<keyword evidence="7" id="KW-0406">Ion transport</keyword>
<dbReference type="InterPro" id="IPR012910">
    <property type="entry name" value="Plug_dom"/>
</dbReference>
<feature type="signal peptide" evidence="13">
    <location>
        <begin position="1"/>
        <end position="21"/>
    </location>
</feature>
<keyword evidence="3 11" id="KW-1134">Transmembrane beta strand</keyword>
<evidence type="ECO:0000259" key="14">
    <source>
        <dbReference type="Pfam" id="PF00593"/>
    </source>
</evidence>
<evidence type="ECO:0000256" key="1">
    <source>
        <dbReference type="ARBA" id="ARBA00004571"/>
    </source>
</evidence>
<keyword evidence="4" id="KW-0410">Iron transport</keyword>
<evidence type="ECO:0000256" key="13">
    <source>
        <dbReference type="SAM" id="SignalP"/>
    </source>
</evidence>
<keyword evidence="5 11" id="KW-0812">Transmembrane</keyword>
<feature type="domain" description="TonB-dependent receptor-like beta-barrel" evidence="14">
    <location>
        <begin position="309"/>
        <end position="752"/>
    </location>
</feature>
<evidence type="ECO:0000256" key="8">
    <source>
        <dbReference type="ARBA" id="ARBA00023077"/>
    </source>
</evidence>
<evidence type="ECO:0000256" key="3">
    <source>
        <dbReference type="ARBA" id="ARBA00022452"/>
    </source>
</evidence>
<dbReference type="PROSITE" id="PS52016">
    <property type="entry name" value="TONB_DEPENDENT_REC_3"/>
    <property type="match status" value="1"/>
</dbReference>